<evidence type="ECO:0000313" key="5">
    <source>
        <dbReference type="Proteomes" id="UP000236729"/>
    </source>
</evidence>
<dbReference type="InterPro" id="IPR036291">
    <property type="entry name" value="NAD(P)-bd_dom_sf"/>
</dbReference>
<dbReference type="PANTHER" id="PTHR43377:SF1">
    <property type="entry name" value="BILIVERDIN REDUCTASE A"/>
    <property type="match status" value="1"/>
</dbReference>
<evidence type="ECO:0000313" key="3">
    <source>
        <dbReference type="EMBL" id="SFE59667.1"/>
    </source>
</evidence>
<dbReference type="GO" id="GO:0000166">
    <property type="term" value="F:nucleotide binding"/>
    <property type="evidence" value="ECO:0007669"/>
    <property type="project" value="InterPro"/>
</dbReference>
<organism evidence="2 5">
    <name type="scientific">Saccharopolyspora kobensis</name>
    <dbReference type="NCBI Taxonomy" id="146035"/>
    <lineage>
        <taxon>Bacteria</taxon>
        <taxon>Bacillati</taxon>
        <taxon>Actinomycetota</taxon>
        <taxon>Actinomycetes</taxon>
        <taxon>Pseudonocardiales</taxon>
        <taxon>Pseudonocardiaceae</taxon>
        <taxon>Saccharopolyspora</taxon>
    </lineage>
</organism>
<dbReference type="AlphaFoldDB" id="A0A1H6ALU1"/>
<dbReference type="Proteomes" id="UP000199690">
    <property type="component" value="Unassembled WGS sequence"/>
</dbReference>
<reference evidence="2" key="1">
    <citation type="submission" date="2016-10" db="EMBL/GenBank/DDBJ databases">
        <authorList>
            <person name="de Groot N.N."/>
        </authorList>
    </citation>
    <scope>NUCLEOTIDE SEQUENCE [LARGE SCALE GENOMIC DNA]</scope>
    <source>
        <strain evidence="2">ATCC 20501</strain>
    </source>
</reference>
<evidence type="ECO:0000313" key="4">
    <source>
        <dbReference type="Proteomes" id="UP000199690"/>
    </source>
</evidence>
<protein>
    <submittedName>
        <fullName evidence="2">Predicted dehydrogenase</fullName>
    </submittedName>
</protein>
<dbReference type="InterPro" id="IPR051450">
    <property type="entry name" value="Gfo/Idh/MocA_Oxidoreductases"/>
</dbReference>
<gene>
    <name evidence="2" type="ORF">SAMN02982929_02387</name>
    <name evidence="3" type="ORF">SAMN05216506_112221</name>
</gene>
<dbReference type="InterPro" id="IPR000683">
    <property type="entry name" value="Gfo/Idh/MocA-like_OxRdtase_N"/>
</dbReference>
<evidence type="ECO:0000259" key="1">
    <source>
        <dbReference type="Pfam" id="PF01408"/>
    </source>
</evidence>
<proteinExistence type="predicted"/>
<dbReference type="SUPFAM" id="SSF51735">
    <property type="entry name" value="NAD(P)-binding Rossmann-fold domains"/>
    <property type="match status" value="1"/>
</dbReference>
<dbReference type="PANTHER" id="PTHR43377">
    <property type="entry name" value="BILIVERDIN REDUCTASE A"/>
    <property type="match status" value="1"/>
</dbReference>
<evidence type="ECO:0000313" key="2">
    <source>
        <dbReference type="EMBL" id="SEG49501.1"/>
    </source>
</evidence>
<dbReference type="Proteomes" id="UP000236729">
    <property type="component" value="Unassembled WGS sequence"/>
</dbReference>
<accession>A0A1I2BUE1</accession>
<dbReference type="EMBL" id="FOME01000012">
    <property type="protein sequence ID" value="SFE59667.1"/>
    <property type="molecule type" value="Genomic_DNA"/>
</dbReference>
<dbReference type="Gene3D" id="3.40.50.720">
    <property type="entry name" value="NAD(P)-binding Rossmann-like Domain"/>
    <property type="match status" value="1"/>
</dbReference>
<dbReference type="Pfam" id="PF01408">
    <property type="entry name" value="GFO_IDH_MocA"/>
    <property type="match status" value="1"/>
</dbReference>
<reference evidence="4 5" key="2">
    <citation type="submission" date="2016-10" db="EMBL/GenBank/DDBJ databases">
        <authorList>
            <person name="Varghese N."/>
            <person name="Submissions S."/>
        </authorList>
    </citation>
    <scope>NUCLEOTIDE SEQUENCE [LARGE SCALE GENOMIC DNA]</scope>
    <source>
        <strain evidence="5">ATCC 20501</strain>
        <strain evidence="3 4">CGMCC 4.3529</strain>
    </source>
</reference>
<keyword evidence="4" id="KW-1185">Reference proteome</keyword>
<feature type="domain" description="Gfo/Idh/MocA-like oxidoreductase N-terminal" evidence="1">
    <location>
        <begin position="4"/>
        <end position="122"/>
    </location>
</feature>
<dbReference type="SMR" id="A0A1H6ALU1"/>
<dbReference type="RefSeq" id="WP_093356868.1">
    <property type="nucleotide sequence ID" value="NZ_FNVB01000003.1"/>
</dbReference>
<dbReference type="EMBL" id="FNVB01000003">
    <property type="protein sequence ID" value="SEG49501.1"/>
    <property type="molecule type" value="Genomic_DNA"/>
</dbReference>
<accession>A0A1H6ALU1</accession>
<dbReference type="Gene3D" id="3.30.360.10">
    <property type="entry name" value="Dihydrodipicolinate Reductase, domain 2"/>
    <property type="match status" value="1"/>
</dbReference>
<name>A0A1H6ALU1_9PSEU</name>
<sequence>MLHALVLGLGRAGAGLHLRVLTKARAAAPELFHPGPVVGCDPAPGARHDLRGAITTESLAAAAEVLDPQRTVVHVCTPPDTRAAVLTRLAQHGFRRAIVEKPLATGLGDLREIDALRLRHGLDLVVVSHWTAAELTERITALVRGGELGDLRSIRFVQDKPRFTRSATTHGHPTAFDVELPHSLGVVLQLAGPAEVERAAWTDMHGPDAVLPAMGSAHLVLRHTSGVTSELSSDLTSPVQQRRITVELTGGQVTGHYPISDQDDHAQLLVDGQRQVFRDDALTRFVLRAYRHFQDPSPIEHPTLQVHRDVVRLLAEAKQCCLRAAERSSSHAR</sequence>